<dbReference type="Pfam" id="PF00668">
    <property type="entry name" value="Condensation"/>
    <property type="match status" value="3"/>
</dbReference>
<evidence type="ECO:0000313" key="7">
    <source>
        <dbReference type="Proteomes" id="UP000824010"/>
    </source>
</evidence>
<dbReference type="SMART" id="SM00823">
    <property type="entry name" value="PKS_PP"/>
    <property type="match status" value="3"/>
</dbReference>
<protein>
    <submittedName>
        <fullName evidence="6">Amino acid adenylation domain-containing protein</fullName>
    </submittedName>
</protein>
<comment type="cofactor">
    <cofactor evidence="1">
        <name>pantetheine 4'-phosphate</name>
        <dbReference type="ChEBI" id="CHEBI:47942"/>
    </cofactor>
</comment>
<dbReference type="InterPro" id="IPR001242">
    <property type="entry name" value="Condensation_dom"/>
</dbReference>
<dbReference type="NCBIfam" id="NF003417">
    <property type="entry name" value="PRK04813.1"/>
    <property type="match status" value="3"/>
</dbReference>
<feature type="region of interest" description="Disordered" evidence="4">
    <location>
        <begin position="3101"/>
        <end position="3127"/>
    </location>
</feature>
<evidence type="ECO:0000313" key="6">
    <source>
        <dbReference type="EMBL" id="QXH58665.1"/>
    </source>
</evidence>
<dbReference type="InterPro" id="IPR025110">
    <property type="entry name" value="AMP-bd_C"/>
</dbReference>
<evidence type="ECO:0000256" key="3">
    <source>
        <dbReference type="ARBA" id="ARBA00022553"/>
    </source>
</evidence>
<keyword evidence="7" id="KW-1185">Reference proteome</keyword>
<dbReference type="InterPro" id="IPR009081">
    <property type="entry name" value="PP-bd_ACP"/>
</dbReference>
<gene>
    <name evidence="6" type="ORF">KSS90_10820</name>
</gene>
<evidence type="ECO:0000256" key="1">
    <source>
        <dbReference type="ARBA" id="ARBA00001957"/>
    </source>
</evidence>
<dbReference type="NCBIfam" id="TIGR01733">
    <property type="entry name" value="AA-adenyl-dom"/>
    <property type="match status" value="3"/>
</dbReference>
<sequence length="3127" mass="342791">MIEVRANPYQRRFFLEWQLAPDSTLYNTPLVYRIAGELDLPALNTALAHFVNHYYSACLGRFELRGETLWQMPGQPLTDVLAVREVASDQALDTAIDQVLAHAFDLQAGPLFRFELLRQGGQQRLVLNFHHIIADATSALQFVQVLADSYQCQREDRPLPLPEPLARPLDASANDDADVGHWCARLAGRALNVELPRQRDAQGVAHGLGASHYFDLDETLTRTLRRYARSQGATPFVVLAAALAEVLHGYSGARSLVLNYPVDERRAGTRRVLGCHINNYPLPVEINPGDSLQTLVGALRDERKAARGHARFTLTEVMRHLRAQGLSVERPFNVSLVEAYFGDDQLLLGEAILTPHGLGRRQVVGDLVVAYQVEAQRIRLRLDYPLERFSTAFVERLGASLAHLLAQALEHPEAPLDARWLLPPTMATRLQGFAGESGSHAIGQDGVMQRFLDQVQRQPEAPALQYGQVTLGYRQLASAASALAERLGEQATAACIGVHLRRKDQAVIAMLAVLGKSAAYVPIDPDMPLERLREIVADSAMDLLITDQALPIDVRQLCHSPQPARATPHPVTLQAPRAEQLAYLIYTSGSTGKPKGVRIAHGALGNLVADFVADLGLDAQDRVLGATAIGFDIFALELFGALTCGARLQLIDEQLREPATLAHTLDELRPTLLQGTPSFWSLLALAGWRPAAPERVRLLCGGEALSGNLAAYLLGCAPHVVQVYGPTETTIWSTRQRLTDAGQHALIGRPVGATRCYVLDDHGQALPWGASGELYIGGAGLAEGYHRRAALDAERFPLLDPLGLEGQPARLYRTGDRVSWDDHGRLVYHGRLDFQVKVRGHRIELGEVEHALHQLPGIRQAVVLAWDSDGQTELSAHVVPRDTGHGDPAAWRAALLERLPAYMVPQRFECLARLPRSLNGKVDRQALQRPPRSDLVAQVMPQGPTQVRLAAIWQTLLELPQVGAEQSFFELGGHSLLAAQLLVSIDQQFGVRLSLADLLRHTSVAQLAAHLDTAGQRTVAAKPTSVAERLPLSATQRQLYFSDRYDEGGPQRFNLSVVQHLDGPLDVAALQWAWQQVAARHRQLHMRIEANAEGLWQVHDAVAAPALVPVDVAPEQLPELLHRALRAPLPLDRAPLYRLRLLRLGTQQHVLLLQLPHLLADGWSFDLLRQQLSQAYNARRRGQPLAAVTVDQHYAEALAEQQAWLDGADGLRAVAFWRELLSGYEGLDLPRDSGLEQVGDDDGAHCHFDLPPALLARLERHSTARGTSLFCVLYAAYAVLLGRYCNTRDLVISVPSANRGAGNDQLLGLFTSTLPLRLRLDEQASFGQLLAQVTQLARQAQACQGVPLEAMGEVAGDGRVHPWMQAVFTLQNANEQHTLALDDVQARFVEVHDGLARYPLFLSLRRHHGGLRATLEYDPGRFAAARMARLGEHYQYLLEQLLETDVPLRDLQLLRAEQRQALLQPARMLASTPSASLVEAFAEVAGRMPKRIALEDAHRRLSYAALHRASDRLARRLRRRYRQLHGQALAADTLVGLCADRGIELLVGMLGILKAGAAYVPLDPDYPHARLVAVCQDSALSLLVAQDAALARSGLRGIAAVSLDDTDDDAHDDLPLPRIAPTQLAYVIHTSGSTGTPKGAMLSHHNVMRLFTSSRALFEFDEHDSWCLFHSYAFDFSVWEIWGALLHGARLVIVPQPASRDPEALRALLLEHGVTVLNQTPSAFVRLLAEDLRHPGHLPLRQVIFGGEALQAGALAPWFDKYGERVRLSNMYGITETTVHVTHDVVRRDGLAGNGIGRPLSDLAVLVLDAHGQLCPPGVTGELHIAGAGLARGYLNQPALSARAFVERHGLRLYRSGDLGRWREDGTLEYQGRNDHQVKVRGFRIELGDIQAALLRLPEIEDAVVRHDARRGVLQAWFSATRPLPLASVQAHLREHLPAHMQPQQLRQVERLPLTANGKVDIAALRALAPLAAERAEPGRAPAGERETLLAGIWREVLELPQICADDDFFACGGDSLRILDVQRLARAAGYTFSPRQLYRHPTLAALAAELAPWQAHSAASSAPFALLDPERAALGRQAGDQDGYPLTALQEGMLFHSQVEQAATYLDIMSCRVRGPFDEAALRDELQALMRSHAVLRTLFAASAQGHWQRVCAQLPLPLQVQDLRALEPAAQERWLEAFHRDELQRPLNGEQAPLWRVTAHALHGGWYLTLTCHHAILDGWSVARLFTTVLDNLDRRLQGEAAQAAASALDFSAYVARERRWRTQAELGAFWQATCDGLEPTLLAEAPRHAEGHLRRLEVPLDAALDTALRDTARNLGVSLDLVLLAAHLQALSRFTGRRRVACGMPSHGRLVEDEGQRMLGLFLNTTPCVVALSADEPPRQLVHRLRDYRAGLGDAAQYPLREILRERGGALFDSLFNFVHFHVFDRLRHLRHLQVSPGHCHEQTNFTLVNQTGIDPHSGALRIELVHRCEQWCDASAQRFALYLRQALCDLAEVAPDRALRTALQALYPPVAWQGRADQAAGGGMLQRFAEIVARHGQRPALRGTGQALSYAELDRWSDNLALALLASHGASLAGQRIGVFTAPGMATIATLLAVLKAGASYLPLDPGYPTARLRQLLDDARPALLAGAVMALESHAALNLPARVIDEAPLLQAPAQALPPADANALAYVMYTSGSTGQPKGVMVEQAGILRLVVEADYVRIGPGDVLGQLATLSFDAATFEIWGALLNGATLALAPLGCALDSPALARYLHEQAVSVLFITTRLFDRHVAAGHAAMFRGLRYLMIGGEVMDPLSVDRLLACAEGCPQQVYNVYGPTENTTFSTFQPLDREYLAREGGAIAIGRPIRGTSAHVLDERGLPAAIDQVGELYLGGLGLARGYLNDPARSEAAFVTLDPGDGLGPRRLYRTGDAVRWQSDGSLGYCGRIDRTIKVNGYRVNLGELENAARQCAGVEQCYAVGGQGLLLYFSGTTDAPTLRQALASQLPGYMLPARLIAVEAFELNRNGKIDSTRLPAPGSISAPPRSFSNPSEQRLQQIWSALLGHAEIDAEDNFFECGGDSLLAMQLQQHISLAFARELPVVEVFRHPTLRSMARFLDGAASQARPDHDEQRRAAAFSARRARLTT</sequence>
<dbReference type="Pfam" id="PF13193">
    <property type="entry name" value="AMP-binding_C"/>
    <property type="match status" value="2"/>
</dbReference>
<dbReference type="PROSITE" id="PS00012">
    <property type="entry name" value="PHOSPHOPANTETHEINE"/>
    <property type="match status" value="1"/>
</dbReference>
<dbReference type="InterPro" id="IPR006162">
    <property type="entry name" value="Ppantetheine_attach_site"/>
</dbReference>
<dbReference type="Pfam" id="PF00550">
    <property type="entry name" value="PP-binding"/>
    <property type="match status" value="3"/>
</dbReference>
<dbReference type="InterPro" id="IPR020806">
    <property type="entry name" value="PKS_PP-bd"/>
</dbReference>
<dbReference type="InterPro" id="IPR000873">
    <property type="entry name" value="AMP-dep_synth/lig_dom"/>
</dbReference>
<name>A0ABX8NRF2_9PSED</name>
<evidence type="ECO:0000256" key="4">
    <source>
        <dbReference type="SAM" id="MobiDB-lite"/>
    </source>
</evidence>
<dbReference type="InterPro" id="IPR010071">
    <property type="entry name" value="AA_adenyl_dom"/>
</dbReference>
<feature type="domain" description="Carrier" evidence="5">
    <location>
        <begin position="1981"/>
        <end position="2055"/>
    </location>
</feature>
<dbReference type="PROSITE" id="PS00455">
    <property type="entry name" value="AMP_BINDING"/>
    <property type="match status" value="3"/>
</dbReference>
<dbReference type="PANTHER" id="PTHR45527">
    <property type="entry name" value="NONRIBOSOMAL PEPTIDE SYNTHETASE"/>
    <property type="match status" value="1"/>
</dbReference>
<dbReference type="RefSeq" id="WP_217869369.1">
    <property type="nucleotide sequence ID" value="NZ_CP077077.1"/>
</dbReference>
<dbReference type="SMART" id="SM01294">
    <property type="entry name" value="PKS_PP_betabranch"/>
    <property type="match status" value="1"/>
</dbReference>
<dbReference type="PROSITE" id="PS50075">
    <property type="entry name" value="CARRIER"/>
    <property type="match status" value="3"/>
</dbReference>
<dbReference type="PANTHER" id="PTHR45527:SF1">
    <property type="entry name" value="FATTY ACID SYNTHASE"/>
    <property type="match status" value="1"/>
</dbReference>
<keyword evidence="2" id="KW-0596">Phosphopantetheine</keyword>
<evidence type="ECO:0000256" key="2">
    <source>
        <dbReference type="ARBA" id="ARBA00022450"/>
    </source>
</evidence>
<organism evidence="6 7">
    <name type="scientific">Pseudomonas maumuensis</name>
    <dbReference type="NCBI Taxonomy" id="2842354"/>
    <lineage>
        <taxon>Bacteria</taxon>
        <taxon>Pseudomonadati</taxon>
        <taxon>Pseudomonadota</taxon>
        <taxon>Gammaproteobacteria</taxon>
        <taxon>Pseudomonadales</taxon>
        <taxon>Pseudomonadaceae</taxon>
        <taxon>Pseudomonas</taxon>
    </lineage>
</organism>
<keyword evidence="3" id="KW-0597">Phosphoprotein</keyword>
<accession>A0ABX8NRF2</accession>
<dbReference type="Proteomes" id="UP000824010">
    <property type="component" value="Chromosome"/>
</dbReference>
<dbReference type="EMBL" id="CP077077">
    <property type="protein sequence ID" value="QXH58665.1"/>
    <property type="molecule type" value="Genomic_DNA"/>
</dbReference>
<dbReference type="InterPro" id="IPR020845">
    <property type="entry name" value="AMP-binding_CS"/>
</dbReference>
<evidence type="ECO:0000259" key="5">
    <source>
        <dbReference type="PROSITE" id="PS50075"/>
    </source>
</evidence>
<feature type="domain" description="Carrier" evidence="5">
    <location>
        <begin position="940"/>
        <end position="1015"/>
    </location>
</feature>
<dbReference type="Pfam" id="PF00501">
    <property type="entry name" value="AMP-binding"/>
    <property type="match status" value="3"/>
</dbReference>
<proteinExistence type="predicted"/>
<reference evidence="6 7" key="1">
    <citation type="journal article" date="2021" name="Microorganisms">
        <title>The Ever-Expanding Pseudomonas Genus: Description of 43 New Species and Partition of the Pseudomonas putida Group.</title>
        <authorList>
            <person name="Girard L."/>
            <person name="Lood C."/>
            <person name="Hofte M."/>
            <person name="Vandamme P."/>
            <person name="Rokni-Zadeh H."/>
            <person name="van Noort V."/>
            <person name="Lavigne R."/>
            <person name="De Mot R."/>
        </authorList>
    </citation>
    <scope>NUCLEOTIDE SEQUENCE [LARGE SCALE GENOMIC DNA]</scope>
    <source>
        <strain evidence="6 7">COW77</strain>
    </source>
</reference>
<feature type="domain" description="Carrier" evidence="5">
    <location>
        <begin position="3027"/>
        <end position="3102"/>
    </location>
</feature>